<dbReference type="Gene3D" id="2.130.10.10">
    <property type="entry name" value="YVTN repeat-like/Quinoprotein amine dehydrogenase"/>
    <property type="match status" value="2"/>
</dbReference>
<gene>
    <name evidence="1" type="ORF">SE17_21740</name>
</gene>
<dbReference type="InterPro" id="IPR015943">
    <property type="entry name" value="WD40/YVTN_repeat-like_dom_sf"/>
</dbReference>
<organism evidence="1 2">
    <name type="scientific">Kouleothrix aurantiaca</name>
    <dbReference type="NCBI Taxonomy" id="186479"/>
    <lineage>
        <taxon>Bacteria</taxon>
        <taxon>Bacillati</taxon>
        <taxon>Chloroflexota</taxon>
        <taxon>Chloroflexia</taxon>
        <taxon>Chloroflexales</taxon>
        <taxon>Roseiflexineae</taxon>
        <taxon>Roseiflexaceae</taxon>
        <taxon>Kouleothrix</taxon>
    </lineage>
</organism>
<reference evidence="1 2" key="1">
    <citation type="submission" date="2015-09" db="EMBL/GenBank/DDBJ databases">
        <title>Draft genome sequence of Kouleothrix aurantiaca JCM 19913.</title>
        <authorList>
            <person name="Hemp J."/>
        </authorList>
    </citation>
    <scope>NUCLEOTIDE SEQUENCE [LARGE SCALE GENOMIC DNA]</scope>
    <source>
        <strain evidence="1 2">COM-B</strain>
    </source>
</reference>
<evidence type="ECO:0008006" key="3">
    <source>
        <dbReference type="Google" id="ProtNLM"/>
    </source>
</evidence>
<accession>A0A0P9DEF5</accession>
<protein>
    <recommendedName>
        <fullName evidence="3">Exo-alpha-sialidase</fullName>
    </recommendedName>
</protein>
<sequence>WSGCAARISARKRWRRVSALASGPKTSAGVPARFFRTDDAAGAASFTDLTNAGSVNYCTAQCWYDNYVVTPAGSPDTVFLGGSHQYGEIYGVSNGRGLVMSTDAGATFTDMTVEYGDGTSSINLHPDHHALTVVPSNPNIFFSGSDGGLVRSSGRFVNNSAACAARGLTGANLANCQQLLSKIPERLFSLNKGLSTLQFQSVLTNPQNPSLLIGGTQDNGTWLSNGSVQNWSQTIYGDGGQSGFDVANPAFRFNTFFTQAVDANFQNGDPTKWVVISGPLFNSGETAPFYMAIIGDPKVGGTMFAGLQSVYRTTDNGGNQAYLEANCSEFTTSAAAPDCGDWQRLSGSNLTTSALGDRSGGTVAAVERTASDTGTLWAATSTGRVFISKNADAATASSVSFTRLDSLAANDPGRFVSSIFVDPANANHAWISYSGYNFNTPAQPGHVFSVTYDPAAGTATWANLDAGTGPMGDLPVTDLVQDSATGDLYAATDFGVLRLPSGTSSWVAAGSGLPMVEVPGLTIVPGSRILYAATHGRSSWQIKLP</sequence>
<dbReference type="Proteomes" id="UP000050509">
    <property type="component" value="Unassembled WGS sequence"/>
</dbReference>
<dbReference type="SUPFAM" id="SSF110296">
    <property type="entry name" value="Oligoxyloglucan reducing end-specific cellobiohydrolase"/>
    <property type="match status" value="1"/>
</dbReference>
<dbReference type="AlphaFoldDB" id="A0A0P9DEF5"/>
<dbReference type="EMBL" id="LJCR01000955">
    <property type="protein sequence ID" value="KPV51343.1"/>
    <property type="molecule type" value="Genomic_DNA"/>
</dbReference>
<comment type="caution">
    <text evidence="1">The sequence shown here is derived from an EMBL/GenBank/DDBJ whole genome shotgun (WGS) entry which is preliminary data.</text>
</comment>
<feature type="non-terminal residue" evidence="1">
    <location>
        <position position="1"/>
    </location>
</feature>
<evidence type="ECO:0000313" key="2">
    <source>
        <dbReference type="Proteomes" id="UP000050509"/>
    </source>
</evidence>
<name>A0A0P9DEF5_9CHLR</name>
<evidence type="ECO:0000313" key="1">
    <source>
        <dbReference type="EMBL" id="KPV51343.1"/>
    </source>
</evidence>
<keyword evidence="2" id="KW-1185">Reference proteome</keyword>
<proteinExistence type="predicted"/>